<keyword evidence="5" id="KW-1185">Reference proteome</keyword>
<dbReference type="Pfam" id="PF13859">
    <property type="entry name" value="BNR_3"/>
    <property type="match status" value="1"/>
</dbReference>
<dbReference type="Pfam" id="PF22925">
    <property type="entry name" value="TS_C"/>
    <property type="match status" value="1"/>
</dbReference>
<dbReference type="InterPro" id="IPR013320">
    <property type="entry name" value="ConA-like_dom_sf"/>
</dbReference>
<dbReference type="OrthoDB" id="10429881at2759"/>
<dbReference type="InterPro" id="IPR011040">
    <property type="entry name" value="Sialidase"/>
</dbReference>
<dbReference type="CDD" id="cd15482">
    <property type="entry name" value="Sialidase_non-viral"/>
    <property type="match status" value="1"/>
</dbReference>
<feature type="compositionally biased region" description="Basic and acidic residues" evidence="1">
    <location>
        <begin position="563"/>
        <end position="577"/>
    </location>
</feature>
<dbReference type="InterPro" id="IPR036278">
    <property type="entry name" value="Sialidase_sf"/>
</dbReference>
<dbReference type="InterPro" id="IPR008377">
    <property type="entry name" value="Sialidase_trypan"/>
</dbReference>
<evidence type="ECO:0000313" key="5">
    <source>
        <dbReference type="Proteomes" id="UP000007350"/>
    </source>
</evidence>
<evidence type="ECO:0000313" key="4">
    <source>
        <dbReference type="EMBL" id="EKF29441.1"/>
    </source>
</evidence>
<protein>
    <submittedName>
        <fullName evidence="4">Trans-sialidase, putative</fullName>
    </submittedName>
</protein>
<evidence type="ECO:0000259" key="2">
    <source>
        <dbReference type="Pfam" id="PF13859"/>
    </source>
</evidence>
<dbReference type="Proteomes" id="UP000007350">
    <property type="component" value="Unassembled WGS sequence"/>
</dbReference>
<feature type="domain" description="Sialidase" evidence="2">
    <location>
        <begin position="1"/>
        <end position="104"/>
    </location>
</feature>
<feature type="non-terminal residue" evidence="4">
    <location>
        <position position="1"/>
    </location>
</feature>
<feature type="compositionally biased region" description="Low complexity" evidence="1">
    <location>
        <begin position="602"/>
        <end position="615"/>
    </location>
</feature>
<evidence type="ECO:0000256" key="1">
    <source>
        <dbReference type="SAM" id="MobiDB-lite"/>
    </source>
</evidence>
<dbReference type="PRINTS" id="PR01803">
    <property type="entry name" value="TCSIALIDASE"/>
</dbReference>
<dbReference type="InterPro" id="IPR055239">
    <property type="entry name" value="TS_C"/>
</dbReference>
<dbReference type="EMBL" id="AHKC01013207">
    <property type="protein sequence ID" value="EKF29441.1"/>
    <property type="molecule type" value="Genomic_DNA"/>
</dbReference>
<gene>
    <name evidence="4" type="ORF">MOQ_006776</name>
</gene>
<reference evidence="4 5" key="1">
    <citation type="journal article" date="2012" name="BMC Genomics">
        <title>Comparative genomic analysis of human infective Trypanosoma cruzi lineages with the bat-restricted subspecies T. cruzi marinkellei.</title>
        <authorList>
            <person name="Franzen O."/>
            <person name="Talavera-Lopez C."/>
            <person name="Ochaya S."/>
            <person name="Butler C.E."/>
            <person name="Messenger L.A."/>
            <person name="Lewis M.D."/>
            <person name="Llewellyn M.S."/>
            <person name="Marinkelle C.J."/>
            <person name="Tyler K.M."/>
            <person name="Miles M.A."/>
            <person name="Andersson B."/>
        </authorList>
    </citation>
    <scope>NUCLEOTIDE SEQUENCE [LARGE SCALE GENOMIC DNA]</scope>
    <source>
        <strain evidence="4 5">B7</strain>
    </source>
</reference>
<evidence type="ECO:0000259" key="3">
    <source>
        <dbReference type="Pfam" id="PF22925"/>
    </source>
</evidence>
<organism evidence="4 5">
    <name type="scientific">Trypanosoma cruzi marinkellei</name>
    <dbReference type="NCBI Taxonomy" id="85056"/>
    <lineage>
        <taxon>Eukaryota</taxon>
        <taxon>Discoba</taxon>
        <taxon>Euglenozoa</taxon>
        <taxon>Kinetoplastea</taxon>
        <taxon>Metakinetoplastina</taxon>
        <taxon>Trypanosomatida</taxon>
        <taxon>Trypanosomatidae</taxon>
        <taxon>Trypanosoma</taxon>
        <taxon>Schizotrypanum</taxon>
    </lineage>
</organism>
<dbReference type="Gene3D" id="2.120.10.10">
    <property type="match status" value="1"/>
</dbReference>
<dbReference type="SUPFAM" id="SSF50939">
    <property type="entry name" value="Sialidases"/>
    <property type="match status" value="1"/>
</dbReference>
<feature type="region of interest" description="Disordered" evidence="1">
    <location>
        <begin position="400"/>
        <end position="650"/>
    </location>
</feature>
<proteinExistence type="predicted"/>
<feature type="compositionally biased region" description="Basic and acidic residues" evidence="1">
    <location>
        <begin position="533"/>
        <end position="543"/>
    </location>
</feature>
<dbReference type="Pfam" id="PF11052">
    <property type="entry name" value="Tr-sialidase_C"/>
    <property type="match status" value="1"/>
</dbReference>
<dbReference type="AlphaFoldDB" id="K2N436"/>
<feature type="compositionally biased region" description="Polar residues" evidence="1">
    <location>
        <begin position="583"/>
        <end position="596"/>
    </location>
</feature>
<dbReference type="SUPFAM" id="SSF49899">
    <property type="entry name" value="Concanavalin A-like lectins/glucanases"/>
    <property type="match status" value="1"/>
</dbReference>
<name>K2N436_TRYCR</name>
<dbReference type="GO" id="GO:0004308">
    <property type="term" value="F:exo-alpha-sialidase activity"/>
    <property type="evidence" value="ECO:0007669"/>
    <property type="project" value="InterPro"/>
</dbReference>
<feature type="compositionally biased region" description="Low complexity" evidence="1">
    <location>
        <begin position="445"/>
        <end position="462"/>
    </location>
</feature>
<sequence>LSRVWGNSLARKGHGVQGGFVSATINGQKVILVSRPVYSGTNGKETGRLHLWLTDMQRIYDVGTISAENENVATSTLLYVAEEEKILEDEERKETKGKLYCSYEVAAEDGKYNIAFVDLTGKLDDMRKVVAAWKKNDDYIAEEYGCGNEKDAKKRRDCDNGDLTKGLVGLLSNTSTDETWSDEYLCVNATVTNGERGVSNGLTFKGPKAGAVWPVGDMGQNVPYYFANNKFTLVATVSIDKMPVAGSSSIPLMGVRLNDTGSPVLFGLSYTQDKKWEVIFSNRLRKVPLHGEDAGWEPNTKYQVALKMNRYGGLSVYVDGSPLYDSESYYKDEDIYGNYENLQKLLGAHSISHFYIGGDGKSNSGNTHVTVSNVLLYNRLLNDDELNTLMKPNAVTAPEAEVLASESAPQDGPSSQSSGQDATLPPQEQDLPPKPSINENYSAVSGQTSSTDSAGSSTSAAKGKVEEEAPSSVGSASSLSLKARDGSPQKVLEADVHLPRDKLDSEQEHSSPSVGKPLTEQADEAVGATPQRKTTEDRPEHSTPSDASEDVEASSFHSATLTSDERTVGPEGKKDTNPHTAAGVSSSPDASHSTEMTPVDSATAAPGPGTDPATAQDHDKVLDGDVAAPAPPSTAPGETKIPSKPNATSPLDADVLLEYVRLDDFSAMGLVGDSTVHGCLSRVLLLLLLGLWGTAALC</sequence>
<accession>K2N436</accession>
<comment type="caution">
    <text evidence="4">The sequence shown here is derived from an EMBL/GenBank/DDBJ whole genome shotgun (WGS) entry which is preliminary data.</text>
</comment>
<dbReference type="Gene3D" id="2.60.120.200">
    <property type="match status" value="1"/>
</dbReference>
<feature type="compositionally biased region" description="Low complexity" evidence="1">
    <location>
        <begin position="470"/>
        <end position="481"/>
    </location>
</feature>
<feature type="domain" description="Trans-sialidase C-terminal" evidence="3">
    <location>
        <begin position="164"/>
        <end position="383"/>
    </location>
</feature>
<feature type="compositionally biased region" description="Basic and acidic residues" evidence="1">
    <location>
        <begin position="482"/>
        <end position="509"/>
    </location>
</feature>
<feature type="compositionally biased region" description="Low complexity" evidence="1">
    <location>
        <begin position="407"/>
        <end position="422"/>
    </location>
</feature>
<dbReference type="InterPro" id="IPR021287">
    <property type="entry name" value="Trans-sialidase_CS"/>
</dbReference>